<dbReference type="STRING" id="551996.SAMN05192573_10458"/>
<dbReference type="PANTHER" id="PTHR34047">
    <property type="entry name" value="NUCLEAR INTRON MATURASE 1, MITOCHONDRIAL-RELATED"/>
    <property type="match status" value="1"/>
</dbReference>
<dbReference type="GO" id="GO:0003964">
    <property type="term" value="F:RNA-directed DNA polymerase activity"/>
    <property type="evidence" value="ECO:0007669"/>
    <property type="project" value="UniProtKB-KW"/>
</dbReference>
<accession>A0A1G7VGV7</accession>
<gene>
    <name evidence="3" type="ORF">SAMN05192573_10458</name>
</gene>
<evidence type="ECO:0000313" key="4">
    <source>
        <dbReference type="Proteomes" id="UP000199705"/>
    </source>
</evidence>
<evidence type="ECO:0000313" key="3">
    <source>
        <dbReference type="EMBL" id="SDG59066.1"/>
    </source>
</evidence>
<dbReference type="RefSeq" id="WP_091165167.1">
    <property type="nucleotide sequence ID" value="NZ_FNCG01000004.1"/>
</dbReference>
<protein>
    <submittedName>
        <fullName evidence="3">Reverse transcriptase (RNA-dependent DNA polymerase)</fullName>
    </submittedName>
</protein>
<reference evidence="4" key="1">
    <citation type="submission" date="2016-10" db="EMBL/GenBank/DDBJ databases">
        <authorList>
            <person name="Varghese N."/>
            <person name="Submissions S."/>
        </authorList>
    </citation>
    <scope>NUCLEOTIDE SEQUENCE [LARGE SCALE GENOMIC DNA]</scope>
    <source>
        <strain evidence="4">Gh-67</strain>
    </source>
</reference>
<dbReference type="AlphaFoldDB" id="A0A1G7VGV7"/>
<organism evidence="3 4">
    <name type="scientific">Mucilaginibacter gossypii</name>
    <dbReference type="NCBI Taxonomy" id="551996"/>
    <lineage>
        <taxon>Bacteria</taxon>
        <taxon>Pseudomonadati</taxon>
        <taxon>Bacteroidota</taxon>
        <taxon>Sphingobacteriia</taxon>
        <taxon>Sphingobacteriales</taxon>
        <taxon>Sphingobacteriaceae</taxon>
        <taxon>Mucilaginibacter</taxon>
    </lineage>
</organism>
<dbReference type="Proteomes" id="UP000199705">
    <property type="component" value="Unassembled WGS sequence"/>
</dbReference>
<dbReference type="EMBL" id="FNCG01000004">
    <property type="protein sequence ID" value="SDG59066.1"/>
    <property type="molecule type" value="Genomic_DNA"/>
</dbReference>
<feature type="domain" description="Reverse transcriptase" evidence="2">
    <location>
        <begin position="1"/>
        <end position="384"/>
    </location>
</feature>
<dbReference type="SUPFAM" id="SSF56672">
    <property type="entry name" value="DNA/RNA polymerases"/>
    <property type="match status" value="1"/>
</dbReference>
<evidence type="ECO:0000256" key="1">
    <source>
        <dbReference type="ARBA" id="ARBA00034120"/>
    </source>
</evidence>
<keyword evidence="3" id="KW-0808">Transferase</keyword>
<keyword evidence="3" id="KW-0548">Nucleotidyltransferase</keyword>
<keyword evidence="3" id="KW-0695">RNA-directed DNA polymerase</keyword>
<dbReference type="Pfam" id="PF00078">
    <property type="entry name" value="RVT_1"/>
    <property type="match status" value="1"/>
</dbReference>
<proteinExistence type="inferred from homology"/>
<dbReference type="PROSITE" id="PS50878">
    <property type="entry name" value="RT_POL"/>
    <property type="match status" value="1"/>
</dbReference>
<keyword evidence="4" id="KW-1185">Reference proteome</keyword>
<name>A0A1G7VGV7_9SPHI</name>
<dbReference type="InterPro" id="IPR043502">
    <property type="entry name" value="DNA/RNA_pol_sf"/>
</dbReference>
<dbReference type="InterPro" id="IPR051083">
    <property type="entry name" value="GrpII_Intron_Splice-Mob/Def"/>
</dbReference>
<comment type="similarity">
    <text evidence="1">Belongs to the bacterial reverse transcriptase family.</text>
</comment>
<dbReference type="PANTHER" id="PTHR34047:SF8">
    <property type="entry name" value="PROTEIN YKFC"/>
    <property type="match status" value="1"/>
</dbReference>
<sequence length="521" mass="61411">MKPKRKSTWLRNRGYLHFTNQINVSEKRGEILGFVKNKEAVAKHAFFPLIHTNIKVRRYKFDKPGTARAHSHNGEQTYKLRPLHYATHIDAMIFGYYGERLQLKYLDELKKTEGLTDCVTAYIQIAHPVRKGKNKGTIDFAHEVFKEIESRSEQGCWALKYDIEKFFSNMNHRVLKNAWAKLLDNTTLPTDHYSVFKAATKFSFIYRDDLRLKSHDFNRRAGFDERYLAEIRKTNVSAFFYDPVDFRNTLKEGKLKVHKNNFRNKQGEMVGIPQGLPISATLANLYLLSFDKIMLDEVVVKRQGFYRRYSDDIIIVCSEEHKKAIMELVDNTLEDIELNVSPGKNEEYFFSNKDVRGVSKLTSQLWQNGRFFDNRPLTYLGFEFYGNKTLIKSANLSKFYRRMILAVKSRTKRAYASAYGNQTINTALFNRRLYRLYTNIDLDKKSITRNFKSLVPNQFGDYVYRVQKNEGEFRSNYFKYGERASEIMGTNSIVKQTRRHRTIFKQAVQKYAKIYSQRYKF</sequence>
<evidence type="ECO:0000259" key="2">
    <source>
        <dbReference type="PROSITE" id="PS50878"/>
    </source>
</evidence>
<dbReference type="InterPro" id="IPR000477">
    <property type="entry name" value="RT_dom"/>
</dbReference>